<comment type="subcellular location">
    <subcellularLocation>
        <location evidence="1">Cell membrane</location>
        <topology evidence="1">Multi-pass membrane protein</topology>
    </subcellularLocation>
</comment>
<dbReference type="CDD" id="cd18578">
    <property type="entry name" value="ABC_6TM_Pgp_ABCB1_D2_like"/>
    <property type="match status" value="1"/>
</dbReference>
<evidence type="ECO:0000256" key="3">
    <source>
        <dbReference type="ARBA" id="ARBA00022448"/>
    </source>
</evidence>
<protein>
    <submittedName>
        <fullName evidence="14">ABC transporter B member 15</fullName>
    </submittedName>
</protein>
<feature type="domain" description="ABC transporter" evidence="12">
    <location>
        <begin position="361"/>
        <end position="597"/>
    </location>
</feature>
<evidence type="ECO:0000256" key="11">
    <source>
        <dbReference type="SAM" id="Phobius"/>
    </source>
</evidence>
<dbReference type="GO" id="GO:0005524">
    <property type="term" value="F:ATP binding"/>
    <property type="evidence" value="ECO:0007669"/>
    <property type="project" value="UniProtKB-KW"/>
</dbReference>
<dbReference type="Gene3D" id="1.20.1560.10">
    <property type="entry name" value="ABC transporter type 1, transmembrane domain"/>
    <property type="match status" value="1"/>
</dbReference>
<feature type="domain" description="ABC transmembrane type-1" evidence="13">
    <location>
        <begin position="38"/>
        <end position="326"/>
    </location>
</feature>
<dbReference type="FunFam" id="1.20.1560.10:FF:000029">
    <property type="entry name" value="ABC transporter B family member 1"/>
    <property type="match status" value="1"/>
</dbReference>
<evidence type="ECO:0000256" key="9">
    <source>
        <dbReference type="ARBA" id="ARBA00023136"/>
    </source>
</evidence>
<dbReference type="InterPro" id="IPR017871">
    <property type="entry name" value="ABC_transporter-like_CS"/>
</dbReference>
<evidence type="ECO:0000256" key="5">
    <source>
        <dbReference type="ARBA" id="ARBA00022737"/>
    </source>
</evidence>
<dbReference type="SUPFAM" id="SSF90123">
    <property type="entry name" value="ABC transporter transmembrane region"/>
    <property type="match status" value="2"/>
</dbReference>
<dbReference type="InterPro" id="IPR011527">
    <property type="entry name" value="ABC1_TM_dom"/>
</dbReference>
<feature type="transmembrane region" description="Helical" evidence="11">
    <location>
        <begin position="33"/>
        <end position="56"/>
    </location>
</feature>
<dbReference type="InterPro" id="IPR036640">
    <property type="entry name" value="ABC1_TM_sf"/>
</dbReference>
<dbReference type="PANTHER" id="PTHR45136">
    <property type="entry name" value="ABC TRANSPORTER DOMAIN-CONTAINING PROTEIN"/>
    <property type="match status" value="1"/>
</dbReference>
<sequence>MGTNSDMKPNNKKNKKNSISFGSIFMHADGTDMVLMGLGLVGACGDGLSMPAMLLVTSKLMNSFGNSQISLSDNFTHSINKNALVLCYMACAQWVACFLEGYCWTRTAERQASRLRSRYLKAVMRQDIGYFDLHVTSTSEVIESVSTDSLVIQDAISEKFPVFIMNLSTFIGSYVAAFIMLWKLAIVGFPFVIFLLIPGLVYGRALMSIARKIQDEYSKAGIVVEQALSSVRTVYSFVGESKTIDAYSDALQGTVKLGLKQGLAKGLAIGSNGVVFAIWSFMAYYGSRLVMYHGAQGGTVFAVGAAIAIGGLALGSGLSNLKYFSEASAASDRIKEVIRRVPKIDSDSMEGQTLPNVSGEVEFKHVEFAYPSRPESVIFEDFNLKVPAGKTVALVGESGSGKSTVIALLQRFYDPITGEILLDGVAIDKLQVKWLRAQMGLVSQEPALFATSIKENILFGKEDASMDEVIEAAKASNAHSFISHLPKGYETQVGERGVQMSGGQKQRIAIARAIIKSPKILLLDEATSALDSESERVVQEALDKAVLGRTTIIIAHRLSTIRNADLIAVARNGKIIEIGPHDDLIENDHGLYASLVRLQQTENPISITPKNDVIHNIISRSSSVDSTTPSRGIETQTGPHEQVFGTPSFKRLLAMNMPEWKQAMFGFIGAILFGAIQPLYAFAMGSMISVYFIQDHGTIKERTKIYALSFLGLAIFSLLINICQHYNFATMGENLTKRIRERMLSKILTFEIGWFDRDENATGAVCSRLAKDANVVRSLVGDRMALLIQTFSAVTIACTMGLAIAWKLALVIIAVQPIIIICFYCKRVLLKNMSKKAIKAQDESSKLAAEAVSNLLTVAAFSSQARILKMLDKAQEGPRKESIRQSWFAGIGLGTSQSLMTCTWALDFWYGGKLIAEGFIGAKALFQTFMILVSTGRVIADAGTMTNDLAKGADAVRSVFAVLDRYSLIEPEDQDGYKPDKLTGHVELCDVDFAYPARPDTMIFKGFSIDISAGKSTALVGQSGSGKSTIIALIERFYDPIRGVVKIDGRDVKSYHLRSMRKHVALVSQEPTLFAGTIRQNITYGASNDVDEVEIIEASKAANAHDFVAALKDGYDTFCGDRGLQLSGGQKQRIAIARAILRNPAILLLDEATSALDTQSEKVVQDALERVMIGRTSVVVAHRLSTIMNCDEIAVLDKGKVVEKGTHSSMLAKGPSGVYYSLVNLQTTHNTTRTIN</sequence>
<dbReference type="InterPro" id="IPR027417">
    <property type="entry name" value="P-loop_NTPase"/>
</dbReference>
<dbReference type="Proteomes" id="UP001632038">
    <property type="component" value="Unassembled WGS sequence"/>
</dbReference>
<dbReference type="Gene3D" id="3.40.50.300">
    <property type="entry name" value="P-loop containing nucleotide triphosphate hydrolases"/>
    <property type="match status" value="2"/>
</dbReference>
<evidence type="ECO:0000256" key="10">
    <source>
        <dbReference type="ARBA" id="ARBA00023180"/>
    </source>
</evidence>
<evidence type="ECO:0000256" key="7">
    <source>
        <dbReference type="ARBA" id="ARBA00022840"/>
    </source>
</evidence>
<keyword evidence="8 11" id="KW-1133">Transmembrane helix</keyword>
<evidence type="ECO:0000256" key="1">
    <source>
        <dbReference type="ARBA" id="ARBA00004651"/>
    </source>
</evidence>
<dbReference type="FunFam" id="3.40.50.300:FF:000205">
    <property type="entry name" value="ABC transporter B family member 4"/>
    <property type="match status" value="2"/>
</dbReference>
<feature type="transmembrane region" description="Helical" evidence="11">
    <location>
        <begin position="266"/>
        <end position="286"/>
    </location>
</feature>
<dbReference type="PANTHER" id="PTHR45136:SF2">
    <property type="entry name" value="ABC TRANSPORTER DOMAIN-CONTAINING PROTEIN"/>
    <property type="match status" value="1"/>
</dbReference>
<dbReference type="Pfam" id="PF00664">
    <property type="entry name" value="ABC_membrane"/>
    <property type="match status" value="2"/>
</dbReference>
<dbReference type="EMBL" id="JAVIJP010000054">
    <property type="protein sequence ID" value="KAL3624195.1"/>
    <property type="molecule type" value="Genomic_DNA"/>
</dbReference>
<dbReference type="CDD" id="cd18577">
    <property type="entry name" value="ABC_6TM_Pgp_ABCB1_D1_like"/>
    <property type="match status" value="1"/>
</dbReference>
<keyword evidence="4 11" id="KW-0812">Transmembrane</keyword>
<dbReference type="PROSITE" id="PS00211">
    <property type="entry name" value="ABC_TRANSPORTER_1"/>
    <property type="match status" value="2"/>
</dbReference>
<evidence type="ECO:0000259" key="12">
    <source>
        <dbReference type="PROSITE" id="PS50893"/>
    </source>
</evidence>
<dbReference type="CDD" id="cd03249">
    <property type="entry name" value="ABC_MTABC3_MDL1_MDL2"/>
    <property type="match status" value="2"/>
</dbReference>
<proteinExistence type="inferred from homology"/>
<feature type="transmembrane region" description="Helical" evidence="11">
    <location>
        <begin position="185"/>
        <end position="203"/>
    </location>
</feature>
<feature type="domain" description="ABC transporter" evidence="12">
    <location>
        <begin position="986"/>
        <end position="1223"/>
    </location>
</feature>
<feature type="transmembrane region" description="Helical" evidence="11">
    <location>
        <begin position="298"/>
        <end position="318"/>
    </location>
</feature>
<feature type="transmembrane region" description="Helical" evidence="11">
    <location>
        <begin position="810"/>
        <end position="829"/>
    </location>
</feature>
<keyword evidence="15" id="KW-1185">Reference proteome</keyword>
<feature type="transmembrane region" description="Helical" evidence="11">
    <location>
        <begin position="784"/>
        <end position="804"/>
    </location>
</feature>
<comment type="caution">
    <text evidence="14">The sequence shown here is derived from an EMBL/GenBank/DDBJ whole genome shotgun (WGS) entry which is preliminary data.</text>
</comment>
<comment type="similarity">
    <text evidence="2">Belongs to the ABC transporter superfamily. ABCB family. Multidrug resistance exporter (TC 3.A.1.201) subfamily.</text>
</comment>
<evidence type="ECO:0000256" key="6">
    <source>
        <dbReference type="ARBA" id="ARBA00022741"/>
    </source>
</evidence>
<keyword evidence="5" id="KW-0677">Repeat</keyword>
<reference evidence="15" key="1">
    <citation type="journal article" date="2024" name="IScience">
        <title>Strigolactones Initiate the Formation of Haustorium-like Structures in Castilleja.</title>
        <authorList>
            <person name="Buerger M."/>
            <person name="Peterson D."/>
            <person name="Chory J."/>
        </authorList>
    </citation>
    <scope>NUCLEOTIDE SEQUENCE [LARGE SCALE GENOMIC DNA]</scope>
</reference>
<keyword evidence="3" id="KW-0813">Transport</keyword>
<keyword evidence="7" id="KW-0067">ATP-binding</keyword>
<dbReference type="SMART" id="SM00382">
    <property type="entry name" value="AAA"/>
    <property type="match status" value="2"/>
</dbReference>
<dbReference type="InterPro" id="IPR003439">
    <property type="entry name" value="ABC_transporter-like_ATP-bd"/>
</dbReference>
<evidence type="ECO:0000313" key="14">
    <source>
        <dbReference type="EMBL" id="KAL3624195.1"/>
    </source>
</evidence>
<name>A0ABD3C335_9LAMI</name>
<feature type="transmembrane region" description="Helical" evidence="11">
    <location>
        <begin position="705"/>
        <end position="723"/>
    </location>
</feature>
<accession>A0ABD3C335</accession>
<feature type="transmembrane region" description="Helical" evidence="11">
    <location>
        <begin position="665"/>
        <end position="693"/>
    </location>
</feature>
<dbReference type="GO" id="GO:0005886">
    <property type="term" value="C:plasma membrane"/>
    <property type="evidence" value="ECO:0007669"/>
    <property type="project" value="UniProtKB-SubCell"/>
</dbReference>
<evidence type="ECO:0000256" key="4">
    <source>
        <dbReference type="ARBA" id="ARBA00022692"/>
    </source>
</evidence>
<evidence type="ECO:0000256" key="2">
    <source>
        <dbReference type="ARBA" id="ARBA00007577"/>
    </source>
</evidence>
<dbReference type="InterPro" id="IPR003593">
    <property type="entry name" value="AAA+_ATPase"/>
</dbReference>
<dbReference type="FunFam" id="1.20.1560.10:FF:000126">
    <property type="entry name" value="Putative ABC transporter B family member 8"/>
    <property type="match status" value="1"/>
</dbReference>
<feature type="domain" description="ABC transmembrane type-1" evidence="13">
    <location>
        <begin position="665"/>
        <end position="951"/>
    </location>
</feature>
<keyword evidence="9 11" id="KW-0472">Membrane</keyword>
<dbReference type="AlphaFoldDB" id="A0ABD3C335"/>
<evidence type="ECO:0000259" key="13">
    <source>
        <dbReference type="PROSITE" id="PS50929"/>
    </source>
</evidence>
<dbReference type="SUPFAM" id="SSF52540">
    <property type="entry name" value="P-loop containing nucleoside triphosphate hydrolases"/>
    <property type="match status" value="2"/>
</dbReference>
<keyword evidence="6" id="KW-0547">Nucleotide-binding</keyword>
<gene>
    <name evidence="14" type="primary">ABCB15_2</name>
    <name evidence="14" type="ORF">CASFOL_033011</name>
</gene>
<dbReference type="PROSITE" id="PS50929">
    <property type="entry name" value="ABC_TM1F"/>
    <property type="match status" value="2"/>
</dbReference>
<evidence type="ECO:0000256" key="8">
    <source>
        <dbReference type="ARBA" id="ARBA00022989"/>
    </source>
</evidence>
<organism evidence="14 15">
    <name type="scientific">Castilleja foliolosa</name>
    <dbReference type="NCBI Taxonomy" id="1961234"/>
    <lineage>
        <taxon>Eukaryota</taxon>
        <taxon>Viridiplantae</taxon>
        <taxon>Streptophyta</taxon>
        <taxon>Embryophyta</taxon>
        <taxon>Tracheophyta</taxon>
        <taxon>Spermatophyta</taxon>
        <taxon>Magnoliopsida</taxon>
        <taxon>eudicotyledons</taxon>
        <taxon>Gunneridae</taxon>
        <taxon>Pentapetalae</taxon>
        <taxon>asterids</taxon>
        <taxon>lamiids</taxon>
        <taxon>Lamiales</taxon>
        <taxon>Orobanchaceae</taxon>
        <taxon>Pedicularideae</taxon>
        <taxon>Castillejinae</taxon>
        <taxon>Castilleja</taxon>
    </lineage>
</organism>
<dbReference type="Pfam" id="PF00005">
    <property type="entry name" value="ABC_tran"/>
    <property type="match status" value="2"/>
</dbReference>
<keyword evidence="10" id="KW-0325">Glycoprotein</keyword>
<dbReference type="PROSITE" id="PS50893">
    <property type="entry name" value="ABC_TRANSPORTER_2"/>
    <property type="match status" value="2"/>
</dbReference>
<feature type="transmembrane region" description="Helical" evidence="11">
    <location>
        <begin position="160"/>
        <end position="179"/>
    </location>
</feature>
<evidence type="ECO:0000313" key="15">
    <source>
        <dbReference type="Proteomes" id="UP001632038"/>
    </source>
</evidence>